<gene>
    <name evidence="5" type="ORF">FHY56_01640</name>
</gene>
<name>A0A502BTB3_9HYPH</name>
<dbReference type="SUPFAM" id="SSF46689">
    <property type="entry name" value="Homeodomain-like"/>
    <property type="match status" value="2"/>
</dbReference>
<organism evidence="5 6">
    <name type="scientific">Brucella gallinifaecis</name>
    <dbReference type="NCBI Taxonomy" id="215590"/>
    <lineage>
        <taxon>Bacteria</taxon>
        <taxon>Pseudomonadati</taxon>
        <taxon>Pseudomonadota</taxon>
        <taxon>Alphaproteobacteria</taxon>
        <taxon>Hyphomicrobiales</taxon>
        <taxon>Brucellaceae</taxon>
        <taxon>Brucella/Ochrobactrum group</taxon>
        <taxon>Brucella</taxon>
    </lineage>
</organism>
<keyword evidence="3" id="KW-0804">Transcription</keyword>
<dbReference type="Pfam" id="PF12833">
    <property type="entry name" value="HTH_18"/>
    <property type="match status" value="1"/>
</dbReference>
<dbReference type="Gene3D" id="1.10.10.60">
    <property type="entry name" value="Homeodomain-like"/>
    <property type="match status" value="1"/>
</dbReference>
<keyword evidence="1" id="KW-0805">Transcription regulation</keyword>
<evidence type="ECO:0000256" key="1">
    <source>
        <dbReference type="ARBA" id="ARBA00023015"/>
    </source>
</evidence>
<dbReference type="RefSeq" id="WP_140903426.1">
    <property type="nucleotide sequence ID" value="NZ_JBHTMD010000017.1"/>
</dbReference>
<evidence type="ECO:0000259" key="4">
    <source>
        <dbReference type="PROSITE" id="PS01124"/>
    </source>
</evidence>
<dbReference type="InterPro" id="IPR018060">
    <property type="entry name" value="HTH_AraC"/>
</dbReference>
<keyword evidence="2" id="KW-0238">DNA-binding</keyword>
<dbReference type="GO" id="GO:0003700">
    <property type="term" value="F:DNA-binding transcription factor activity"/>
    <property type="evidence" value="ECO:0007669"/>
    <property type="project" value="InterPro"/>
</dbReference>
<dbReference type="Proteomes" id="UP000315388">
    <property type="component" value="Unassembled WGS sequence"/>
</dbReference>
<sequence length="297" mass="33758">MSLNTLNYEKNHSYQFSSSDGLDLNNFPDDVEEEFFAHTYSPKGISVYAPENILAIILLKPVRNLKWKNEENEEISSSCAAGTVFLLPENQGTLINWPESVEILKVFIGDKTFIKNTMSDFKGSIDNINGNVVSFNSRQCLHLSKIIIDGLQDENIYKINYIKSLYLALVYLILKNAHSTKNSTSNYSGLSSYACRQIESYLKEHFHMPVSVPEMAAMLGISAGHFATRFRESFGQPPHQYLMSLRLDEAEKFLVETDLPISEIAARLSFASQSHLTTALKKYRQLTPGEIRRRRKI</sequence>
<comment type="caution">
    <text evidence="5">The sequence shown here is derived from an EMBL/GenBank/DDBJ whole genome shotgun (WGS) entry which is preliminary data.</text>
</comment>
<dbReference type="OrthoDB" id="8442171at2"/>
<dbReference type="EMBL" id="VEWJ01000001">
    <property type="protein sequence ID" value="TPF77087.1"/>
    <property type="molecule type" value="Genomic_DNA"/>
</dbReference>
<evidence type="ECO:0000256" key="3">
    <source>
        <dbReference type="ARBA" id="ARBA00023163"/>
    </source>
</evidence>
<dbReference type="PROSITE" id="PS01124">
    <property type="entry name" value="HTH_ARAC_FAMILY_2"/>
    <property type="match status" value="1"/>
</dbReference>
<feature type="domain" description="HTH araC/xylS-type" evidence="4">
    <location>
        <begin position="196"/>
        <end position="294"/>
    </location>
</feature>
<accession>A0A502BTB3</accession>
<evidence type="ECO:0000313" key="6">
    <source>
        <dbReference type="Proteomes" id="UP000315388"/>
    </source>
</evidence>
<dbReference type="InterPro" id="IPR009057">
    <property type="entry name" value="Homeodomain-like_sf"/>
</dbReference>
<dbReference type="PANTHER" id="PTHR46796">
    <property type="entry name" value="HTH-TYPE TRANSCRIPTIONAL ACTIVATOR RHAS-RELATED"/>
    <property type="match status" value="1"/>
</dbReference>
<evidence type="ECO:0000313" key="5">
    <source>
        <dbReference type="EMBL" id="TPF77087.1"/>
    </source>
</evidence>
<dbReference type="InterPro" id="IPR050204">
    <property type="entry name" value="AraC_XylS_family_regulators"/>
</dbReference>
<protein>
    <submittedName>
        <fullName evidence="5">Helix-turn-helix transcriptional regulator</fullName>
    </submittedName>
</protein>
<keyword evidence="6" id="KW-1185">Reference proteome</keyword>
<evidence type="ECO:0000256" key="2">
    <source>
        <dbReference type="ARBA" id="ARBA00023125"/>
    </source>
</evidence>
<reference evidence="5 6" key="1">
    <citation type="journal article" date="2003" name="Int. J. Syst. Evol. Microbiol.">
        <title>Towards a standardized format for the description of a novel species (of an established genus): Ochrobactrum gallinifaecis sp. nov.</title>
        <authorList>
            <person name="Kampfer P."/>
            <person name="Buczolits S."/>
            <person name="Albrecht A."/>
            <person name="Busse H.J."/>
            <person name="Stackebrandt E."/>
        </authorList>
    </citation>
    <scope>NUCLEOTIDE SEQUENCE [LARGE SCALE GENOMIC DNA]</scope>
    <source>
        <strain evidence="5 6">ISO 196</strain>
    </source>
</reference>
<dbReference type="PANTHER" id="PTHR46796:SF6">
    <property type="entry name" value="ARAC SUBFAMILY"/>
    <property type="match status" value="1"/>
</dbReference>
<dbReference type="AlphaFoldDB" id="A0A502BTB3"/>
<dbReference type="GO" id="GO:0043565">
    <property type="term" value="F:sequence-specific DNA binding"/>
    <property type="evidence" value="ECO:0007669"/>
    <property type="project" value="InterPro"/>
</dbReference>
<proteinExistence type="predicted"/>
<dbReference type="SMART" id="SM00342">
    <property type="entry name" value="HTH_ARAC"/>
    <property type="match status" value="1"/>
</dbReference>